<dbReference type="EMBL" id="FOZG01000003">
    <property type="protein sequence ID" value="SFS09419.1"/>
    <property type="molecule type" value="Genomic_DNA"/>
</dbReference>
<dbReference type="SUPFAM" id="SSF51556">
    <property type="entry name" value="Metallo-dependent hydrolases"/>
    <property type="match status" value="1"/>
</dbReference>
<evidence type="ECO:0000313" key="3">
    <source>
        <dbReference type="Proteomes" id="UP000198824"/>
    </source>
</evidence>
<dbReference type="SUPFAM" id="SSF51338">
    <property type="entry name" value="Composite domain of metallo-dependent hydrolases"/>
    <property type="match status" value="1"/>
</dbReference>
<evidence type="ECO:0000313" key="2">
    <source>
        <dbReference type="EMBL" id="SFS09419.1"/>
    </source>
</evidence>
<feature type="domain" description="Amidohydrolase 3" evidence="1">
    <location>
        <begin position="45"/>
        <end position="550"/>
    </location>
</feature>
<dbReference type="Gene3D" id="2.30.40.10">
    <property type="entry name" value="Urease, subunit C, domain 1"/>
    <property type="match status" value="1"/>
</dbReference>
<sequence length="574" mass="62074">MAAYDLVLRRGTIVDGSGGEPFKGDVAVKDGRIAAVGMVDGAGAEEIDAAGAIVTPGFVDIHTHYDGQVTWEQRIEPSSCHGVTTAVMGNCGIGFAPCRPQDRDSLLKLMEGVEDLPEAVLSAGLPWSWQSFPDYLDFVASRRFDLDVAAQLPHAALRVFVMGERAVAREEATEEDRARMAAVASEAMAAGAIGFATSRTINHRASDGNLVYTLTAAEEELVAIGRALGDAGRGVLQIVSDFSDLDTDLPMLRRLAEQSGRPLSVSLMQLHTAPDRYRRILDWIAECNAAGLEVRGQVSGRPIGMMLGFELSYHPFSYTPTWKSLLGLPVAKRLERLRDPDVRAAITRETPDPADFMGADFIRSFGLMYPLGDPVDYEPAPGSDVAARAAALGKTPAEHAYDLMLEQDGRAVLMLPSVNFHGEKLDAAEEMLRHPNTVYGLGDGGAHLGFLCDASLPTYMLQHWTRDRSRGARLPLAEVVRGLTARPAEAVQLNDRGLIAPGRRADLNVIDLERLRLHAPRVRYDLPAGGRRLVQEADGYRATIVAGVTVRRDGRATGALPGRLVRGPQPEPAH</sequence>
<dbReference type="PANTHER" id="PTHR11647">
    <property type="entry name" value="HYDRANTOINASE/DIHYDROPYRIMIDINASE FAMILY MEMBER"/>
    <property type="match status" value="1"/>
</dbReference>
<accession>A0A1I6M130</accession>
<dbReference type="Proteomes" id="UP000198824">
    <property type="component" value="Unassembled WGS sequence"/>
</dbReference>
<evidence type="ECO:0000259" key="1">
    <source>
        <dbReference type="Pfam" id="PF07969"/>
    </source>
</evidence>
<dbReference type="GO" id="GO:0016812">
    <property type="term" value="F:hydrolase activity, acting on carbon-nitrogen (but not peptide) bonds, in cyclic amides"/>
    <property type="evidence" value="ECO:0007669"/>
    <property type="project" value="TreeGrafter"/>
</dbReference>
<dbReference type="CDD" id="cd01297">
    <property type="entry name" value="D-aminoacylase"/>
    <property type="match status" value="1"/>
</dbReference>
<proteinExistence type="predicted"/>
<dbReference type="PANTHER" id="PTHR11647:SF1">
    <property type="entry name" value="COLLAPSIN RESPONSE MEDIATOR PROTEIN"/>
    <property type="match status" value="1"/>
</dbReference>
<dbReference type="GO" id="GO:0005829">
    <property type="term" value="C:cytosol"/>
    <property type="evidence" value="ECO:0007669"/>
    <property type="project" value="TreeGrafter"/>
</dbReference>
<dbReference type="InterPro" id="IPR032466">
    <property type="entry name" value="Metal_Hydrolase"/>
</dbReference>
<keyword evidence="3" id="KW-1185">Reference proteome</keyword>
<dbReference type="InterPro" id="IPR050378">
    <property type="entry name" value="Metallo-dep_Hydrolases_sf"/>
</dbReference>
<dbReference type="STRING" id="1166337.SAMN05192580_3270"/>
<organism evidence="2 3">
    <name type="scientific">Sphingomonas jatrophae</name>
    <dbReference type="NCBI Taxonomy" id="1166337"/>
    <lineage>
        <taxon>Bacteria</taxon>
        <taxon>Pseudomonadati</taxon>
        <taxon>Pseudomonadota</taxon>
        <taxon>Alphaproteobacteria</taxon>
        <taxon>Sphingomonadales</taxon>
        <taxon>Sphingomonadaceae</taxon>
        <taxon>Sphingomonas</taxon>
    </lineage>
</organism>
<gene>
    <name evidence="2" type="ORF">SAMN05192580_3270</name>
</gene>
<dbReference type="InterPro" id="IPR011059">
    <property type="entry name" value="Metal-dep_hydrolase_composite"/>
</dbReference>
<dbReference type="Gene3D" id="3.20.20.140">
    <property type="entry name" value="Metal-dependent hydrolases"/>
    <property type="match status" value="2"/>
</dbReference>
<dbReference type="Pfam" id="PF07969">
    <property type="entry name" value="Amidohydro_3"/>
    <property type="match status" value="1"/>
</dbReference>
<protein>
    <submittedName>
        <fullName evidence="2">Dihydroorotase</fullName>
    </submittedName>
</protein>
<dbReference type="RefSeq" id="WP_093316152.1">
    <property type="nucleotide sequence ID" value="NZ_FOZG01000003.1"/>
</dbReference>
<dbReference type="OrthoDB" id="9766983at2"/>
<dbReference type="AlphaFoldDB" id="A0A1I6M130"/>
<name>A0A1I6M130_9SPHN</name>
<dbReference type="InterPro" id="IPR013108">
    <property type="entry name" value="Amidohydro_3"/>
</dbReference>
<reference evidence="2 3" key="1">
    <citation type="submission" date="2016-10" db="EMBL/GenBank/DDBJ databases">
        <authorList>
            <person name="de Groot N.N."/>
        </authorList>
    </citation>
    <scope>NUCLEOTIDE SEQUENCE [LARGE SCALE GENOMIC DNA]</scope>
    <source>
        <strain evidence="2 3">S5-249</strain>
    </source>
</reference>